<accession>A0A1J4JNN8</accession>
<gene>
    <name evidence="2" type="ORF">TRFO_07998</name>
</gene>
<feature type="compositionally biased region" description="Polar residues" evidence="1">
    <location>
        <begin position="310"/>
        <end position="326"/>
    </location>
</feature>
<feature type="compositionally biased region" description="Basic and acidic residues" evidence="1">
    <location>
        <begin position="591"/>
        <end position="601"/>
    </location>
</feature>
<dbReference type="Proteomes" id="UP000179807">
    <property type="component" value="Unassembled WGS sequence"/>
</dbReference>
<feature type="compositionally biased region" description="Low complexity" evidence="1">
    <location>
        <begin position="1028"/>
        <end position="1047"/>
    </location>
</feature>
<feature type="compositionally biased region" description="Low complexity" evidence="1">
    <location>
        <begin position="84"/>
        <end position="94"/>
    </location>
</feature>
<dbReference type="GeneID" id="94828738"/>
<dbReference type="AlphaFoldDB" id="A0A1J4JNN8"/>
<organism evidence="2 3">
    <name type="scientific">Tritrichomonas foetus</name>
    <dbReference type="NCBI Taxonomy" id="1144522"/>
    <lineage>
        <taxon>Eukaryota</taxon>
        <taxon>Metamonada</taxon>
        <taxon>Parabasalia</taxon>
        <taxon>Tritrichomonadida</taxon>
        <taxon>Tritrichomonadidae</taxon>
        <taxon>Tritrichomonas</taxon>
    </lineage>
</organism>
<dbReference type="EMBL" id="MLAK01000960">
    <property type="protein sequence ID" value="OHT00330.1"/>
    <property type="molecule type" value="Genomic_DNA"/>
</dbReference>
<feature type="compositionally biased region" description="Low complexity" evidence="1">
    <location>
        <begin position="918"/>
        <end position="944"/>
    </location>
</feature>
<feature type="compositionally biased region" description="Polar residues" evidence="1">
    <location>
        <begin position="15"/>
        <end position="29"/>
    </location>
</feature>
<reference evidence="2" key="1">
    <citation type="submission" date="2016-10" db="EMBL/GenBank/DDBJ databases">
        <authorList>
            <person name="Benchimol M."/>
            <person name="Almeida L.G."/>
            <person name="Vasconcelos A.T."/>
            <person name="Perreira-Neves A."/>
            <person name="Rosa I.A."/>
            <person name="Tasca T."/>
            <person name="Bogo M.R."/>
            <person name="de Souza W."/>
        </authorList>
    </citation>
    <scope>NUCLEOTIDE SEQUENCE [LARGE SCALE GENOMIC DNA]</scope>
    <source>
        <strain evidence="2">K</strain>
    </source>
</reference>
<dbReference type="RefSeq" id="XP_068353466.1">
    <property type="nucleotide sequence ID" value="XM_068494034.1"/>
</dbReference>
<feature type="compositionally biased region" description="Polar residues" evidence="1">
    <location>
        <begin position="736"/>
        <end position="791"/>
    </location>
</feature>
<feature type="region of interest" description="Disordered" evidence="1">
    <location>
        <begin position="1109"/>
        <end position="1147"/>
    </location>
</feature>
<feature type="region of interest" description="Disordered" evidence="1">
    <location>
        <begin position="572"/>
        <end position="1052"/>
    </location>
</feature>
<feature type="region of interest" description="Disordered" evidence="1">
    <location>
        <begin position="69"/>
        <end position="94"/>
    </location>
</feature>
<feature type="region of interest" description="Disordered" evidence="1">
    <location>
        <begin position="503"/>
        <end position="560"/>
    </location>
</feature>
<feature type="compositionally biased region" description="Low complexity" evidence="1">
    <location>
        <begin position="667"/>
        <end position="680"/>
    </location>
</feature>
<proteinExistence type="predicted"/>
<feature type="compositionally biased region" description="Polar residues" evidence="1">
    <location>
        <begin position="986"/>
        <end position="1004"/>
    </location>
</feature>
<feature type="compositionally biased region" description="Basic and acidic residues" evidence="1">
    <location>
        <begin position="613"/>
        <end position="625"/>
    </location>
</feature>
<name>A0A1J4JNN8_9EUKA</name>
<evidence type="ECO:0000256" key="1">
    <source>
        <dbReference type="SAM" id="MobiDB-lite"/>
    </source>
</evidence>
<feature type="compositionally biased region" description="Polar residues" evidence="1">
    <location>
        <begin position="712"/>
        <end position="727"/>
    </location>
</feature>
<feature type="region of interest" description="Disordered" evidence="1">
    <location>
        <begin position="422"/>
        <end position="472"/>
    </location>
</feature>
<dbReference type="VEuPathDB" id="TrichDB:TRFO_07998"/>
<evidence type="ECO:0000313" key="2">
    <source>
        <dbReference type="EMBL" id="OHT00330.1"/>
    </source>
</evidence>
<keyword evidence="3" id="KW-1185">Reference proteome</keyword>
<feature type="region of interest" description="Disordered" evidence="1">
    <location>
        <begin position="285"/>
        <end position="408"/>
    </location>
</feature>
<feature type="compositionally biased region" description="Basic and acidic residues" evidence="1">
    <location>
        <begin position="691"/>
        <end position="711"/>
    </location>
</feature>
<feature type="region of interest" description="Disordered" evidence="1">
    <location>
        <begin position="1"/>
        <end position="29"/>
    </location>
</feature>
<feature type="compositionally biased region" description="Polar residues" evidence="1">
    <location>
        <begin position="533"/>
        <end position="560"/>
    </location>
</feature>
<feature type="compositionally biased region" description="Polar residues" evidence="1">
    <location>
        <begin position="457"/>
        <end position="472"/>
    </location>
</feature>
<sequence>MFDQDGYPDMPITPNVKNANQSGMDYSSQNQQQMDFAKYDPLAYEVRVTKPQPQPDPVPMVYYGAEDTPLPPGDSDFQPFGSFPPTQNQNQQNSQAPQDFFNITAAQPQAGLSKISSTTQNQPVQQTLPNDNPFISITNNQTNVFTNINQESNNNKANSDFNNINIFRSLGNEDSLDTKPSNNINIEQNMNNNVFGNSSDTSNAFNITSNAFTPVNDSNNNSGFPTTGFGAPVIVDPFAALSNVDKSQPVESLFGQKSNEPDPLAEKLEKEKHFGGSFGGIPIITGFGQNNDNTNQNSSNPITLDIFGSPNVQNNASPTDKSQTVDNIFALPQENSNPNDKNSFNVFGQPQNTSSPNDNPFAPPSTQTSPLNDVNKVKNDSFAPSDDYSPFGASNNDNENPFAINPPLNSHFQAEQKLQTSNNNKNVDKDNPFAISSPLPDPLSQNPTNPFAPPPSTHQQSFNTETQSSVDNPFAINTNIVKQSEENKQKTNVEESANPFTPVFNQSQAVSNPFAPPPPPPNTSDANFDPFGKNQQQSKDFNPFASQPSQSSINPGTNAKESSINLARSLFASDEPFTPSSLTPAQPPEIQKSESKPEPKIEANPFSIPIDSQNKETKLDEHENPPDFDPFGVGKALPVIEDASFTFDAEEEQKKKQEGMLDFSDFSKPSPSQIPQSKPSPDFDITNKSNNEPEKAIEVTEHNKENAKLTETHNPFENTPFGNNPFGQPQKEEVKTSSYNPYASSSTQNSFNPFGQTFSQTTVQNDAFTFDPASSTSGSNSNPFATNPSKLEQSNNETTENNNSENDQETDSDNGSSGDENDNNDELPQISFPAPVSNQIPQIDESDFLPVPNPTAEEESKKDSSKEPNQNDQPPSNPFAFTFPAQESQDSKDKQPSNPFETPKQGDSFAFPPPPSTSTPFSQFGQSSQAHAQQSGNQNPFSFTFPPPPEPSQQPKQENELNQQQPNNSSSNPFSFTFTPPPSENGSFPQPVQNPFDKQSSIDNPESEDDAKDVIGKHRKSNEDEVVSNSTPSTPRRIRSSPSDPFSKIVETASPYIEPRALPSQLQEVVENSPAARHESIIRVKIGSQFVEVPEDNDLYASFAAKDIKEGPFPPRQKTPLDEAFGELEPPEESTSSAQYEMKLPPPPQFVPFEQSQAVAILAAYCKTNLQDNSLSTIHEFLGIQDAAMCSIEELAV</sequence>
<protein>
    <submittedName>
        <fullName evidence="2">Uncharacterized protein</fullName>
    </submittedName>
</protein>
<comment type="caution">
    <text evidence="2">The sequence shown here is derived from an EMBL/GenBank/DDBJ whole genome shotgun (WGS) entry which is preliminary data.</text>
</comment>
<feature type="compositionally biased region" description="Low complexity" evidence="1">
    <location>
        <begin position="792"/>
        <end position="805"/>
    </location>
</feature>
<evidence type="ECO:0000313" key="3">
    <source>
        <dbReference type="Proteomes" id="UP000179807"/>
    </source>
</evidence>
<feature type="compositionally biased region" description="Low complexity" evidence="1">
    <location>
        <begin position="289"/>
        <end position="300"/>
    </location>
</feature>
<feature type="compositionally biased region" description="Polar residues" evidence="1">
    <location>
        <begin position="333"/>
        <end position="372"/>
    </location>
</feature>
<feature type="compositionally biased region" description="Low complexity" evidence="1">
    <location>
        <begin position="953"/>
        <end position="978"/>
    </location>
</feature>